<gene>
    <name evidence="7" type="ORF">OSB04_026599</name>
</gene>
<evidence type="ECO:0000313" key="8">
    <source>
        <dbReference type="Proteomes" id="UP001172457"/>
    </source>
</evidence>
<reference evidence="7" key="1">
    <citation type="submission" date="2023-03" db="EMBL/GenBank/DDBJ databases">
        <title>Chromosome-scale reference genome and RAD-based genetic map of yellow starthistle (Centaurea solstitialis) reveal putative structural variation and QTLs associated with invader traits.</title>
        <authorList>
            <person name="Reatini B."/>
            <person name="Cang F.A."/>
            <person name="Jiang Q."/>
            <person name="Mckibben M.T.W."/>
            <person name="Barker M.S."/>
            <person name="Rieseberg L.H."/>
            <person name="Dlugosch K.M."/>
        </authorList>
    </citation>
    <scope>NUCLEOTIDE SEQUENCE</scope>
    <source>
        <strain evidence="7">CAN-66</strain>
        <tissue evidence="7">Leaf</tissue>
    </source>
</reference>
<dbReference type="GO" id="GO:0000981">
    <property type="term" value="F:DNA-binding transcription factor activity, RNA polymerase II-specific"/>
    <property type="evidence" value="ECO:0007669"/>
    <property type="project" value="TreeGrafter"/>
</dbReference>
<dbReference type="Gene3D" id="3.40.1810.10">
    <property type="entry name" value="Transcription factor, MADS-box"/>
    <property type="match status" value="1"/>
</dbReference>
<dbReference type="InterPro" id="IPR036879">
    <property type="entry name" value="TF_MADSbox_sf"/>
</dbReference>
<feature type="domain" description="MADS-box" evidence="6">
    <location>
        <begin position="15"/>
        <end position="75"/>
    </location>
</feature>
<dbReference type="PROSITE" id="PS50066">
    <property type="entry name" value="MADS_BOX_2"/>
    <property type="match status" value="1"/>
</dbReference>
<evidence type="ECO:0000256" key="1">
    <source>
        <dbReference type="ARBA" id="ARBA00004123"/>
    </source>
</evidence>
<dbReference type="GO" id="GO:0000978">
    <property type="term" value="F:RNA polymerase II cis-regulatory region sequence-specific DNA binding"/>
    <property type="evidence" value="ECO:0007669"/>
    <property type="project" value="TreeGrafter"/>
</dbReference>
<comment type="subcellular location">
    <subcellularLocation>
        <location evidence="1">Nucleus</location>
    </subcellularLocation>
</comment>
<evidence type="ECO:0000256" key="3">
    <source>
        <dbReference type="ARBA" id="ARBA00023125"/>
    </source>
</evidence>
<dbReference type="InterPro" id="IPR002100">
    <property type="entry name" value="TF_MADSbox"/>
</dbReference>
<dbReference type="PANTHER" id="PTHR11945">
    <property type="entry name" value="MADS BOX PROTEIN"/>
    <property type="match status" value="1"/>
</dbReference>
<dbReference type="GO" id="GO:0005634">
    <property type="term" value="C:nucleus"/>
    <property type="evidence" value="ECO:0007669"/>
    <property type="project" value="UniProtKB-SubCell"/>
</dbReference>
<dbReference type="SUPFAM" id="SSF55455">
    <property type="entry name" value="SRF-like"/>
    <property type="match status" value="1"/>
</dbReference>
<name>A0AA38SJN1_9ASTR</name>
<protein>
    <recommendedName>
        <fullName evidence="6">MADS-box domain-containing protein</fullName>
    </recommendedName>
</protein>
<keyword evidence="3" id="KW-0238">DNA-binding</keyword>
<dbReference type="AlphaFoldDB" id="A0AA38SJN1"/>
<evidence type="ECO:0000256" key="2">
    <source>
        <dbReference type="ARBA" id="ARBA00023015"/>
    </source>
</evidence>
<proteinExistence type="predicted"/>
<evidence type="ECO:0000313" key="7">
    <source>
        <dbReference type="EMBL" id="KAJ9540093.1"/>
    </source>
</evidence>
<dbReference type="SMART" id="SM00432">
    <property type="entry name" value="MADS"/>
    <property type="match status" value="1"/>
</dbReference>
<keyword evidence="4" id="KW-0804">Transcription</keyword>
<evidence type="ECO:0000256" key="4">
    <source>
        <dbReference type="ARBA" id="ARBA00023163"/>
    </source>
</evidence>
<keyword evidence="8" id="KW-1185">Reference proteome</keyword>
<keyword evidence="2" id="KW-0805">Transcription regulation</keyword>
<evidence type="ECO:0000256" key="5">
    <source>
        <dbReference type="ARBA" id="ARBA00023242"/>
    </source>
</evidence>
<dbReference type="EMBL" id="JARYMX010000007">
    <property type="protein sequence ID" value="KAJ9540093.1"/>
    <property type="molecule type" value="Genomic_DNA"/>
</dbReference>
<feature type="non-terminal residue" evidence="7">
    <location>
        <position position="136"/>
    </location>
</feature>
<dbReference type="Proteomes" id="UP001172457">
    <property type="component" value="Chromosome 7"/>
</dbReference>
<dbReference type="PRINTS" id="PR00404">
    <property type="entry name" value="MADSDOMAIN"/>
</dbReference>
<sequence>MKTSSQPPTIPRKRKDRQKIQMKRMVKESNLLVTFSKCRSGLFKKASELCILCRVEIAVIVFSPGKKIFSFGHSSVEMVVDRFLTQNPPPNLSTPQLVLIRMPISMNSIDDSHVEKSKSEELTKLAAFISYEIKFN</sequence>
<dbReference type="PANTHER" id="PTHR11945:SF776">
    <property type="entry name" value="AGAMOUS-LIKE 50-RELATED"/>
    <property type="match status" value="1"/>
</dbReference>
<dbReference type="Pfam" id="PF00319">
    <property type="entry name" value="SRF-TF"/>
    <property type="match status" value="1"/>
</dbReference>
<comment type="caution">
    <text evidence="7">The sequence shown here is derived from an EMBL/GenBank/DDBJ whole genome shotgun (WGS) entry which is preliminary data.</text>
</comment>
<evidence type="ECO:0000259" key="6">
    <source>
        <dbReference type="PROSITE" id="PS50066"/>
    </source>
</evidence>
<dbReference type="GO" id="GO:0046983">
    <property type="term" value="F:protein dimerization activity"/>
    <property type="evidence" value="ECO:0007669"/>
    <property type="project" value="InterPro"/>
</dbReference>
<dbReference type="FunFam" id="3.40.1810.10:FF:000006">
    <property type="entry name" value="Agamous-like MADS-box protein AGL62"/>
    <property type="match status" value="1"/>
</dbReference>
<accession>A0AA38SJN1</accession>
<keyword evidence="5" id="KW-0539">Nucleus</keyword>
<organism evidence="7 8">
    <name type="scientific">Centaurea solstitialis</name>
    <name type="common">yellow star-thistle</name>
    <dbReference type="NCBI Taxonomy" id="347529"/>
    <lineage>
        <taxon>Eukaryota</taxon>
        <taxon>Viridiplantae</taxon>
        <taxon>Streptophyta</taxon>
        <taxon>Embryophyta</taxon>
        <taxon>Tracheophyta</taxon>
        <taxon>Spermatophyta</taxon>
        <taxon>Magnoliopsida</taxon>
        <taxon>eudicotyledons</taxon>
        <taxon>Gunneridae</taxon>
        <taxon>Pentapetalae</taxon>
        <taxon>asterids</taxon>
        <taxon>campanulids</taxon>
        <taxon>Asterales</taxon>
        <taxon>Asteraceae</taxon>
        <taxon>Carduoideae</taxon>
        <taxon>Cardueae</taxon>
        <taxon>Centaureinae</taxon>
        <taxon>Centaurea</taxon>
    </lineage>
</organism>